<proteinExistence type="inferred from homology"/>
<dbReference type="Gene3D" id="2.40.50.140">
    <property type="entry name" value="Nucleic acid-binding proteins"/>
    <property type="match status" value="1"/>
</dbReference>
<evidence type="ECO:0000256" key="3">
    <source>
        <dbReference type="ARBA" id="ARBA00022884"/>
    </source>
</evidence>
<dbReference type="InterPro" id="IPR006196">
    <property type="entry name" value="RNA-binding_domain_S1_IF1"/>
</dbReference>
<dbReference type="PANTHER" id="PTHR21641:SF0">
    <property type="entry name" value="RNA-BINDING PROTEIN EIF1AD-RELATED"/>
    <property type="match status" value="1"/>
</dbReference>
<feature type="compositionally biased region" description="Low complexity" evidence="6">
    <location>
        <begin position="138"/>
        <end position="148"/>
    </location>
</feature>
<evidence type="ECO:0000256" key="2">
    <source>
        <dbReference type="ARBA" id="ARBA00020989"/>
    </source>
</evidence>
<sequence length="154" mass="17217">MLGGVPKKEMSRATKRKHVLMELMQDDFSLPTENQAIVKILSSKGNNLHEAESPDGSTFLISMPTKFRKNIWIKRGDFVIVEPIEEGDRVKAEIVRVLTNDHIKYFKKDGVWPADFNSKCGNAEEFASETCEKDDGSSSDSEGTSNTSESEDSK</sequence>
<dbReference type="GO" id="GO:0003723">
    <property type="term" value="F:RNA binding"/>
    <property type="evidence" value="ECO:0007669"/>
    <property type="project" value="UniProtKB-KW"/>
</dbReference>
<feature type="domain" description="S1-like" evidence="7">
    <location>
        <begin position="19"/>
        <end position="99"/>
    </location>
</feature>
<dbReference type="SMART" id="SM00652">
    <property type="entry name" value="eIF1a"/>
    <property type="match status" value="1"/>
</dbReference>
<dbReference type="CDD" id="cd05792">
    <property type="entry name" value="S1_eIF1AD_like"/>
    <property type="match status" value="1"/>
</dbReference>
<dbReference type="PROSITE" id="PS50832">
    <property type="entry name" value="S1_IF1_TYPE"/>
    <property type="match status" value="1"/>
</dbReference>
<comment type="similarity">
    <text evidence="1">Belongs to the EIF1AD family.</text>
</comment>
<accession>A0A1Y1KT27</accession>
<name>A0A1Y1KT27_PHOPY</name>
<keyword evidence="5" id="KW-0396">Initiation factor</keyword>
<dbReference type="InterPro" id="IPR012340">
    <property type="entry name" value="NA-bd_OB-fold"/>
</dbReference>
<evidence type="ECO:0000256" key="4">
    <source>
        <dbReference type="ARBA" id="ARBA00031998"/>
    </source>
</evidence>
<dbReference type="Pfam" id="PF01176">
    <property type="entry name" value="eIF-1a"/>
    <property type="match status" value="1"/>
</dbReference>
<evidence type="ECO:0000313" key="8">
    <source>
        <dbReference type="EMBL" id="JAV63601.1"/>
    </source>
</evidence>
<dbReference type="SUPFAM" id="SSF50249">
    <property type="entry name" value="Nucleic acid-binding proteins"/>
    <property type="match status" value="1"/>
</dbReference>
<evidence type="ECO:0000256" key="6">
    <source>
        <dbReference type="SAM" id="MobiDB-lite"/>
    </source>
</evidence>
<evidence type="ECO:0000256" key="5">
    <source>
        <dbReference type="PROSITE-ProRule" id="PRU00181"/>
    </source>
</evidence>
<organism evidence="8">
    <name type="scientific">Photinus pyralis</name>
    <name type="common">Common eastern firefly</name>
    <name type="synonym">Lampyris pyralis</name>
    <dbReference type="NCBI Taxonomy" id="7054"/>
    <lineage>
        <taxon>Eukaryota</taxon>
        <taxon>Metazoa</taxon>
        <taxon>Ecdysozoa</taxon>
        <taxon>Arthropoda</taxon>
        <taxon>Hexapoda</taxon>
        <taxon>Insecta</taxon>
        <taxon>Pterygota</taxon>
        <taxon>Neoptera</taxon>
        <taxon>Endopterygota</taxon>
        <taxon>Coleoptera</taxon>
        <taxon>Polyphaga</taxon>
        <taxon>Elateriformia</taxon>
        <taxon>Elateroidea</taxon>
        <taxon>Lampyridae</taxon>
        <taxon>Lampyrinae</taxon>
        <taxon>Photinus</taxon>
    </lineage>
</organism>
<evidence type="ECO:0000256" key="1">
    <source>
        <dbReference type="ARBA" id="ARBA00007340"/>
    </source>
</evidence>
<dbReference type="PANTHER" id="PTHR21641">
    <property type="entry name" value="TRANSLATION INITIATION FACTOR-RELATED"/>
    <property type="match status" value="1"/>
</dbReference>
<keyword evidence="5" id="KW-0648">Protein biosynthesis</keyword>
<dbReference type="AlphaFoldDB" id="A0A1Y1KT27"/>
<dbReference type="GO" id="GO:0005634">
    <property type="term" value="C:nucleus"/>
    <property type="evidence" value="ECO:0007669"/>
    <property type="project" value="TreeGrafter"/>
</dbReference>
<protein>
    <recommendedName>
        <fullName evidence="2">Probable RNA-binding protein EIF1AD</fullName>
    </recommendedName>
    <alternativeName>
        <fullName evidence="4">Eukaryotic translation initiation factor 1A domain-containing protein</fullName>
    </alternativeName>
</protein>
<dbReference type="EMBL" id="GEZM01076843">
    <property type="protein sequence ID" value="JAV63601.1"/>
    <property type="molecule type" value="Transcribed_RNA"/>
</dbReference>
<feature type="region of interest" description="Disordered" evidence="6">
    <location>
        <begin position="127"/>
        <end position="154"/>
    </location>
</feature>
<dbReference type="EMBL" id="GEZM01076844">
    <property type="protein sequence ID" value="JAV63599.1"/>
    <property type="molecule type" value="Transcribed_RNA"/>
</dbReference>
<dbReference type="GO" id="GO:0003743">
    <property type="term" value="F:translation initiation factor activity"/>
    <property type="evidence" value="ECO:0007669"/>
    <property type="project" value="UniProtKB-UniRule"/>
</dbReference>
<dbReference type="InterPro" id="IPR001253">
    <property type="entry name" value="TIF_eIF-1A"/>
</dbReference>
<keyword evidence="3" id="KW-0694">RNA-binding</keyword>
<dbReference type="InterPro" id="IPR039294">
    <property type="entry name" value="EIF1AD"/>
</dbReference>
<reference evidence="8" key="1">
    <citation type="journal article" date="2016" name="Sci. Rep.">
        <title>Molecular characterization of firefly nuptial gifts: a multi-omics approach sheds light on postcopulatory sexual selection.</title>
        <authorList>
            <person name="Al-Wathiqui N."/>
            <person name="Fallon T.R."/>
            <person name="South A."/>
            <person name="Weng J.K."/>
            <person name="Lewis S.M."/>
        </authorList>
    </citation>
    <scope>NUCLEOTIDE SEQUENCE</scope>
</reference>
<evidence type="ECO:0000259" key="7">
    <source>
        <dbReference type="PROSITE" id="PS50832"/>
    </source>
</evidence>